<dbReference type="PRINTS" id="PR00419">
    <property type="entry name" value="ADXRDTASE"/>
</dbReference>
<dbReference type="Gene3D" id="3.30.70.20">
    <property type="match status" value="1"/>
</dbReference>
<evidence type="ECO:0000256" key="3">
    <source>
        <dbReference type="ARBA" id="ARBA00023014"/>
    </source>
</evidence>
<dbReference type="Pfam" id="PF14691">
    <property type="entry name" value="Fer4_20"/>
    <property type="match status" value="1"/>
</dbReference>
<dbReference type="Gene3D" id="1.10.1060.10">
    <property type="entry name" value="Alpha-helical ferredoxin"/>
    <property type="match status" value="1"/>
</dbReference>
<accession>Q3IBI6</accession>
<dbReference type="Pfam" id="PF07992">
    <property type="entry name" value="Pyr_redox_2"/>
    <property type="match status" value="1"/>
</dbReference>
<feature type="region of interest" description="Disordered" evidence="4">
    <location>
        <begin position="1"/>
        <end position="28"/>
    </location>
</feature>
<dbReference type="PANTHER" id="PTHR42783">
    <property type="entry name" value="GLUTAMATE SYNTHASE [NADPH] SMALL CHAIN"/>
    <property type="match status" value="1"/>
</dbReference>
<dbReference type="GO" id="GO:0016491">
    <property type="term" value="F:oxidoreductase activity"/>
    <property type="evidence" value="ECO:0007669"/>
    <property type="project" value="InterPro"/>
</dbReference>
<name>Q3IBI6_9BACT</name>
<dbReference type="SUPFAM" id="SSF46548">
    <property type="entry name" value="alpha-helical ferredoxin"/>
    <property type="match status" value="1"/>
</dbReference>
<dbReference type="InterPro" id="IPR036188">
    <property type="entry name" value="FAD/NAD-bd_sf"/>
</dbReference>
<evidence type="ECO:0000259" key="5">
    <source>
        <dbReference type="PROSITE" id="PS51379"/>
    </source>
</evidence>
<keyword evidence="2" id="KW-0408">Iron</keyword>
<dbReference type="GO" id="GO:0046872">
    <property type="term" value="F:metal ion binding"/>
    <property type="evidence" value="ECO:0007669"/>
    <property type="project" value="UniProtKB-KW"/>
</dbReference>
<dbReference type="InterPro" id="IPR017896">
    <property type="entry name" value="4Fe4S_Fe-S-bd"/>
</dbReference>
<dbReference type="PANTHER" id="PTHR42783:SF3">
    <property type="entry name" value="GLUTAMATE SYNTHASE [NADPH] SMALL CHAIN-RELATED"/>
    <property type="match status" value="1"/>
</dbReference>
<dbReference type="SUPFAM" id="SSF51971">
    <property type="entry name" value="Nucleotide-binding domain"/>
    <property type="match status" value="1"/>
</dbReference>
<evidence type="ECO:0000256" key="2">
    <source>
        <dbReference type="ARBA" id="ARBA00023004"/>
    </source>
</evidence>
<dbReference type="GO" id="GO:0051536">
    <property type="term" value="F:iron-sulfur cluster binding"/>
    <property type="evidence" value="ECO:0007669"/>
    <property type="project" value="UniProtKB-KW"/>
</dbReference>
<dbReference type="InterPro" id="IPR017900">
    <property type="entry name" value="4Fe4S_Fe_S_CS"/>
</dbReference>
<feature type="domain" description="4Fe-4S ferredoxin-type" evidence="5">
    <location>
        <begin position="535"/>
        <end position="562"/>
    </location>
</feature>
<protein>
    <submittedName>
        <fullName evidence="6">Iron-sulfur-binding protein, glutamate synthase subunit (DsrL/GltD)</fullName>
    </submittedName>
</protein>
<dbReference type="SUPFAM" id="SSF54862">
    <property type="entry name" value="4Fe-4S ferredoxins"/>
    <property type="match status" value="1"/>
</dbReference>
<feature type="compositionally biased region" description="Basic residues" evidence="4">
    <location>
        <begin position="1"/>
        <end position="13"/>
    </location>
</feature>
<sequence length="562" mass="60919">MAKVTKKKKKKLGGLRGSGGGSSSLDSGLRPKLVEALPPCMNGCPNHNAIREMLMTISKAEEFEKPSDQAFEEAFYIFLETTPFPSTCGRVCPHPCESACNRKEKEGAVSINNVERFIGDFGLEKGLKPTKLSGETRSEKIAVVGSGPGGLTAAYQLARRGYPVTVFEAFPHAGGMLRYGIPDYRLPTGVLDAEINRILELGVELRLNTAVGTEVSLDDLRKEYKAIFVALGAHQGIELRIEGEDAPNVFTGTDFLHRVNSGEKVDVGDKVLVIGGGDTAIDAARVSRRLGAEVAIVYRRTRKEMPAIDEEIEGADLEDVKIDYLAAPMEIYTENGKAVGMKCQRMELGEPDSSGRRRPVPVEGDTFDMDFTCLIAAVSQAPDFEGFGELIEGKDWIKIDEKCKTKLDGVYSGGDNVNLGLAIDAIGHGNAAAVAIDELIAGAQDAPAGSPQVGVVLAEKMQLAYYKESQRVARTEMPVEERLKDMAAEIASTYTADEAVTEAQRCMSCGKCFDCSTCWSFCQDNAIVKPLTRGEPYKIKLDFCTGCKKCSEVCPCGYIEMH</sequence>
<dbReference type="Gene3D" id="3.50.50.60">
    <property type="entry name" value="FAD/NAD(P)-binding domain"/>
    <property type="match status" value="2"/>
</dbReference>
<proteinExistence type="predicted"/>
<dbReference type="PROSITE" id="PS51379">
    <property type="entry name" value="4FE4S_FER_2"/>
    <property type="match status" value="1"/>
</dbReference>
<keyword evidence="1" id="KW-0479">Metal-binding</keyword>
<evidence type="ECO:0000313" key="6">
    <source>
        <dbReference type="EMBL" id="CAJ31210.1"/>
    </source>
</evidence>
<keyword evidence="3" id="KW-0411">Iron-sulfur</keyword>
<dbReference type="InterPro" id="IPR028261">
    <property type="entry name" value="DPD_II"/>
</dbReference>
<dbReference type="InterPro" id="IPR023753">
    <property type="entry name" value="FAD/NAD-binding_dom"/>
</dbReference>
<dbReference type="EMBL" id="CT025836">
    <property type="protein sequence ID" value="CAJ31210.1"/>
    <property type="molecule type" value="Genomic_DNA"/>
</dbReference>
<dbReference type="InterPro" id="IPR009051">
    <property type="entry name" value="Helical_ferredxn"/>
</dbReference>
<evidence type="ECO:0000256" key="1">
    <source>
        <dbReference type="ARBA" id="ARBA00022723"/>
    </source>
</evidence>
<dbReference type="NCBIfam" id="NF009410">
    <property type="entry name" value="PRK12771.1"/>
    <property type="match status" value="1"/>
</dbReference>
<gene>
    <name evidence="6" type="primary">dsrL</name>
    <name evidence="6" type="ORF">ws7f8_20</name>
</gene>
<dbReference type="PROSITE" id="PS00198">
    <property type="entry name" value="4FE4S_FER_1"/>
    <property type="match status" value="1"/>
</dbReference>
<reference evidence="6" key="1">
    <citation type="journal article" date="2005" name="J. Bacteriol.">
        <title>Clustered genes related to sulfate respiration in uncultured prokaryotes support the theory of their concomitant horizontal transfer.</title>
        <authorList>
            <person name="Mussmann M."/>
            <person name="Richter M."/>
            <person name="Lombardot T."/>
            <person name="Meyerdierks A."/>
            <person name="Kuever J."/>
            <person name="Kube M."/>
            <person name="Glockner F.O."/>
            <person name="Amann R."/>
        </authorList>
    </citation>
    <scope>NUCLEOTIDE SEQUENCE</scope>
</reference>
<evidence type="ECO:0000256" key="4">
    <source>
        <dbReference type="SAM" id="MobiDB-lite"/>
    </source>
</evidence>
<organism evidence="6">
    <name type="scientific">uncultured sulfate-reducing bacterium</name>
    <dbReference type="NCBI Taxonomy" id="153939"/>
    <lineage>
        <taxon>Bacteria</taxon>
        <taxon>environmental samples</taxon>
    </lineage>
</organism>
<dbReference type="AlphaFoldDB" id="Q3IBI6"/>